<dbReference type="Pfam" id="PF00501">
    <property type="entry name" value="AMP-binding"/>
    <property type="match status" value="1"/>
</dbReference>
<dbReference type="RefSeq" id="XP_040666311.1">
    <property type="nucleotide sequence ID" value="XM_040814521.1"/>
</dbReference>
<organism evidence="4 5">
    <name type="scientific">Aspergillus versicolor CBS 583.65</name>
    <dbReference type="NCBI Taxonomy" id="1036611"/>
    <lineage>
        <taxon>Eukaryota</taxon>
        <taxon>Fungi</taxon>
        <taxon>Dikarya</taxon>
        <taxon>Ascomycota</taxon>
        <taxon>Pezizomycotina</taxon>
        <taxon>Eurotiomycetes</taxon>
        <taxon>Eurotiomycetidae</taxon>
        <taxon>Eurotiales</taxon>
        <taxon>Aspergillaceae</taxon>
        <taxon>Aspergillus</taxon>
        <taxon>Aspergillus subgen. Nidulantes</taxon>
    </lineage>
</organism>
<dbReference type="AlphaFoldDB" id="A0A1L9PGA4"/>
<dbReference type="InterPro" id="IPR020806">
    <property type="entry name" value="PKS_PP-bd"/>
</dbReference>
<dbReference type="InterPro" id="IPR051414">
    <property type="entry name" value="Adenylate-forming_Reductase"/>
</dbReference>
<protein>
    <recommendedName>
        <fullName evidence="3">Carrier domain-containing protein</fullName>
    </recommendedName>
</protein>
<reference evidence="5" key="1">
    <citation type="journal article" date="2017" name="Genome Biol.">
        <title>Comparative genomics reveals high biological diversity and specific adaptations in the industrially and medically important fungal genus Aspergillus.</title>
        <authorList>
            <person name="de Vries R.P."/>
            <person name="Riley R."/>
            <person name="Wiebenga A."/>
            <person name="Aguilar-Osorio G."/>
            <person name="Amillis S."/>
            <person name="Uchima C.A."/>
            <person name="Anderluh G."/>
            <person name="Asadollahi M."/>
            <person name="Askin M."/>
            <person name="Barry K."/>
            <person name="Battaglia E."/>
            <person name="Bayram O."/>
            <person name="Benocci T."/>
            <person name="Braus-Stromeyer S.A."/>
            <person name="Caldana C."/>
            <person name="Canovas D."/>
            <person name="Cerqueira G.C."/>
            <person name="Chen F."/>
            <person name="Chen W."/>
            <person name="Choi C."/>
            <person name="Clum A."/>
            <person name="Dos Santos R.A."/>
            <person name="Damasio A.R."/>
            <person name="Diallinas G."/>
            <person name="Emri T."/>
            <person name="Fekete E."/>
            <person name="Flipphi M."/>
            <person name="Freyberg S."/>
            <person name="Gallo A."/>
            <person name="Gournas C."/>
            <person name="Habgood R."/>
            <person name="Hainaut M."/>
            <person name="Harispe M.L."/>
            <person name="Henrissat B."/>
            <person name="Hilden K.S."/>
            <person name="Hope R."/>
            <person name="Hossain A."/>
            <person name="Karabika E."/>
            <person name="Karaffa L."/>
            <person name="Karanyi Z."/>
            <person name="Krasevec N."/>
            <person name="Kuo A."/>
            <person name="Kusch H."/>
            <person name="LaButti K."/>
            <person name="Lagendijk E.L."/>
            <person name="Lapidus A."/>
            <person name="Levasseur A."/>
            <person name="Lindquist E."/>
            <person name="Lipzen A."/>
            <person name="Logrieco A.F."/>
            <person name="MacCabe A."/>
            <person name="Maekelae M.R."/>
            <person name="Malavazi I."/>
            <person name="Melin P."/>
            <person name="Meyer V."/>
            <person name="Mielnichuk N."/>
            <person name="Miskei M."/>
            <person name="Molnar A.P."/>
            <person name="Mule G."/>
            <person name="Ngan C.Y."/>
            <person name="Orejas M."/>
            <person name="Orosz E."/>
            <person name="Ouedraogo J.P."/>
            <person name="Overkamp K.M."/>
            <person name="Park H.-S."/>
            <person name="Perrone G."/>
            <person name="Piumi F."/>
            <person name="Punt P.J."/>
            <person name="Ram A.F."/>
            <person name="Ramon A."/>
            <person name="Rauscher S."/>
            <person name="Record E."/>
            <person name="Riano-Pachon D.M."/>
            <person name="Robert V."/>
            <person name="Roehrig J."/>
            <person name="Ruller R."/>
            <person name="Salamov A."/>
            <person name="Salih N.S."/>
            <person name="Samson R.A."/>
            <person name="Sandor E."/>
            <person name="Sanguinetti M."/>
            <person name="Schuetze T."/>
            <person name="Sepcic K."/>
            <person name="Shelest E."/>
            <person name="Sherlock G."/>
            <person name="Sophianopoulou V."/>
            <person name="Squina F.M."/>
            <person name="Sun H."/>
            <person name="Susca A."/>
            <person name="Todd R.B."/>
            <person name="Tsang A."/>
            <person name="Unkles S.E."/>
            <person name="van de Wiele N."/>
            <person name="van Rossen-Uffink D."/>
            <person name="Oliveira J.V."/>
            <person name="Vesth T.C."/>
            <person name="Visser J."/>
            <person name="Yu J.-H."/>
            <person name="Zhou M."/>
            <person name="Andersen M.R."/>
            <person name="Archer D.B."/>
            <person name="Baker S.E."/>
            <person name="Benoit I."/>
            <person name="Brakhage A.A."/>
            <person name="Braus G.H."/>
            <person name="Fischer R."/>
            <person name="Frisvad J.C."/>
            <person name="Goldman G.H."/>
            <person name="Houbraken J."/>
            <person name="Oakley B."/>
            <person name="Pocsi I."/>
            <person name="Scazzocchio C."/>
            <person name="Seiboth B."/>
            <person name="vanKuyk P.A."/>
            <person name="Wortman J."/>
            <person name="Dyer P.S."/>
            <person name="Grigoriev I.V."/>
        </authorList>
    </citation>
    <scope>NUCLEOTIDE SEQUENCE [LARGE SCALE GENOMIC DNA]</scope>
    <source>
        <strain evidence="5">CBS 583.65</strain>
    </source>
</reference>
<dbReference type="SMART" id="SM00823">
    <property type="entry name" value="PKS_PP"/>
    <property type="match status" value="1"/>
</dbReference>
<feature type="domain" description="Carrier" evidence="3">
    <location>
        <begin position="565"/>
        <end position="643"/>
    </location>
</feature>
<dbReference type="InterPro" id="IPR000873">
    <property type="entry name" value="AMP-dep_synth/lig_dom"/>
</dbReference>
<dbReference type="PROSITE" id="PS00012">
    <property type="entry name" value="PHOSPHOPANTETHEINE"/>
    <property type="match status" value="1"/>
</dbReference>
<keyword evidence="1" id="KW-0596">Phosphopantetheine</keyword>
<proteinExistence type="predicted"/>
<dbReference type="SUPFAM" id="SSF47336">
    <property type="entry name" value="ACP-like"/>
    <property type="match status" value="1"/>
</dbReference>
<dbReference type="InterPro" id="IPR036291">
    <property type="entry name" value="NAD(P)-bd_dom_sf"/>
</dbReference>
<dbReference type="STRING" id="1036611.A0A1L9PGA4"/>
<dbReference type="OrthoDB" id="429813at2759"/>
<dbReference type="InterPro" id="IPR009081">
    <property type="entry name" value="PP-bd_ACP"/>
</dbReference>
<dbReference type="InterPro" id="IPR020845">
    <property type="entry name" value="AMP-binding_CS"/>
</dbReference>
<dbReference type="GO" id="GO:0031177">
    <property type="term" value="F:phosphopantetheine binding"/>
    <property type="evidence" value="ECO:0007669"/>
    <property type="project" value="InterPro"/>
</dbReference>
<evidence type="ECO:0000256" key="1">
    <source>
        <dbReference type="ARBA" id="ARBA00022450"/>
    </source>
</evidence>
<evidence type="ECO:0000259" key="3">
    <source>
        <dbReference type="PROSITE" id="PS50075"/>
    </source>
</evidence>
<evidence type="ECO:0000313" key="5">
    <source>
        <dbReference type="Proteomes" id="UP000184073"/>
    </source>
</evidence>
<dbReference type="InterPro" id="IPR013120">
    <property type="entry name" value="FAR_NAD-bd"/>
</dbReference>
<evidence type="ECO:0000313" key="4">
    <source>
        <dbReference type="EMBL" id="OJJ00549.1"/>
    </source>
</evidence>
<dbReference type="Proteomes" id="UP000184073">
    <property type="component" value="Unassembled WGS sequence"/>
</dbReference>
<dbReference type="PANTHER" id="PTHR43439:SF2">
    <property type="entry name" value="ENZYME, PUTATIVE (JCVI)-RELATED"/>
    <property type="match status" value="1"/>
</dbReference>
<dbReference type="EMBL" id="KV878127">
    <property type="protein sequence ID" value="OJJ00549.1"/>
    <property type="molecule type" value="Genomic_DNA"/>
</dbReference>
<accession>A0A1L9PGA4</accession>
<dbReference type="InterPro" id="IPR042099">
    <property type="entry name" value="ANL_N_sf"/>
</dbReference>
<dbReference type="Pfam" id="PF23562">
    <property type="entry name" value="AMP-binding_C_3"/>
    <property type="match status" value="1"/>
</dbReference>
<dbReference type="Gene3D" id="1.10.1200.10">
    <property type="entry name" value="ACP-like"/>
    <property type="match status" value="1"/>
</dbReference>
<dbReference type="VEuPathDB" id="FungiDB:ASPVEDRAFT_51714"/>
<dbReference type="InterPro" id="IPR006162">
    <property type="entry name" value="Ppantetheine_attach_site"/>
</dbReference>
<dbReference type="InterPro" id="IPR036736">
    <property type="entry name" value="ACP-like_sf"/>
</dbReference>
<name>A0A1L9PGA4_ASPVE</name>
<dbReference type="SUPFAM" id="SSF56801">
    <property type="entry name" value="Acetyl-CoA synthetase-like"/>
    <property type="match status" value="1"/>
</dbReference>
<dbReference type="Gene3D" id="3.40.50.720">
    <property type="entry name" value="NAD(P)-binding Rossmann-like Domain"/>
    <property type="match status" value="1"/>
</dbReference>
<dbReference type="PANTHER" id="PTHR43439">
    <property type="entry name" value="PHENYLACETATE-COENZYME A LIGASE"/>
    <property type="match status" value="1"/>
</dbReference>
<dbReference type="PROSITE" id="PS00455">
    <property type="entry name" value="AMP_BINDING"/>
    <property type="match status" value="1"/>
</dbReference>
<evidence type="ECO:0000256" key="2">
    <source>
        <dbReference type="ARBA" id="ARBA00022553"/>
    </source>
</evidence>
<dbReference type="Pfam" id="PF00550">
    <property type="entry name" value="PP-binding"/>
    <property type="match status" value="1"/>
</dbReference>
<keyword evidence="5" id="KW-1185">Reference proteome</keyword>
<dbReference type="SUPFAM" id="SSF51735">
    <property type="entry name" value="NAD(P)-binding Rossmann-fold domains"/>
    <property type="match status" value="1"/>
</dbReference>
<dbReference type="GeneID" id="63730032"/>
<dbReference type="Gene3D" id="3.40.50.12780">
    <property type="entry name" value="N-terminal domain of ligase-like"/>
    <property type="match status" value="1"/>
</dbReference>
<dbReference type="Pfam" id="PF07993">
    <property type="entry name" value="NAD_binding_4"/>
    <property type="match status" value="1"/>
</dbReference>
<sequence length="1053" mass="115995">MLPTSQTSSDALVDGKDTLNDFAKLPPTPPAETGTPLYTVNDILLHRIPHPPGAPLVGYPQSTHGISDYKFYTAQDLDRFANGSANILQDSGLPKFSDPVENRVVAILGASNLDYVVALFALSRLGYAVLLLSTRLSTEAYANLLAKTNCSNIIYSSTAQRAASLIQDAVPETKSYLIPEYSSYSQCVESSELQFTGQPEMSRKLAFIIHSSGSTGLPKPIFQTHSACIANYTASNSYRALLTLPLYHNHGLCTLFRCLFKAKPVAIYNANLPLTGKNVREAMETFQPESFHGVPYVLKLLSEVDGGAEELAKCRQVLFGGSSCPDDLGDYLVNKGVRLISHYGATEAGQLMTSDRPVEDKLWNYVRPLKGALPFLRMDELEDGSYECVALDGLPTKVTSNCDDPPNSFRTRDTFLKHPSIPNAWKYLGRIDDRVTLVNGEKVLPVPIEHRIRQSKFVKDNLVFGVGRPLPGLIVVPSAECENMTNDEILDVVWPDIEAANKNAEAFSQISRDMVIVLAVGSSYPATDKGTMIRNRCYMEFSDLIEAAYQALENGSSDDAQKLSLEFAELEKYLLNLFKSDLGFTELGLDSDFFEAGVDSLQAIKVRGIIKRKINIGSAELGNNVVFDFANIKRLAAHLYALRTGDQRSEDDELAVMSQLIDKYSSFVERPETEEVILLTGTTGSLGIYILSRLMQKSNVKRIYCLVRASNTSNALDRILSNLASRSLPMVNVSKIVALPSQLGSESLGLSPSVLSEIRASLTKVIHSAWAVNFTLGVRSFEAQHIKGVHNLINLCLSSERSYPAQFYFCSSISSAAGTPLPATISEAPVPKLTDAHDMGYARSKLVAERIVQAAAEQTGMIAKVLRVGQIVGDTVKGKWNTTEAIPLMIQTAHTLKALPALDETPSWLPVDVVADAVLDLASLHDSSISGSAILRQFSHDPHTVYHVQNSRTFKWTEELLPALKEAGLDFEILPQRQWVERLREGEQDPQKNPAIKLLDFFTEKYDNDKPGRAGLVFEMEKSEAASPSLRGGVELIESRLIKKFVDYWRSEW</sequence>
<dbReference type="PROSITE" id="PS50075">
    <property type="entry name" value="CARRIER"/>
    <property type="match status" value="1"/>
</dbReference>
<keyword evidence="2" id="KW-0597">Phosphoprotein</keyword>
<gene>
    <name evidence="4" type="ORF">ASPVEDRAFT_51714</name>
</gene>